<keyword evidence="8" id="KW-0472">Membrane</keyword>
<evidence type="ECO:0000256" key="9">
    <source>
        <dbReference type="PIRSR" id="PIRSR601834-1"/>
    </source>
</evidence>
<name>A0A3D8RRU3_9EURO</name>
<dbReference type="Proteomes" id="UP000256690">
    <property type="component" value="Unassembled WGS sequence"/>
</dbReference>
<dbReference type="InterPro" id="IPR017938">
    <property type="entry name" value="Riboflavin_synthase-like_b-brl"/>
</dbReference>
<feature type="binding site" evidence="9">
    <location>
        <position position="108"/>
    </location>
    <ligand>
        <name>FAD</name>
        <dbReference type="ChEBI" id="CHEBI:57692"/>
    </ligand>
</feature>
<dbReference type="PRINTS" id="PR00406">
    <property type="entry name" value="CYTB5RDTASE"/>
</dbReference>
<dbReference type="GO" id="GO:0006696">
    <property type="term" value="P:ergosterol biosynthetic process"/>
    <property type="evidence" value="ECO:0007669"/>
    <property type="project" value="TreeGrafter"/>
</dbReference>
<evidence type="ECO:0000259" key="11">
    <source>
        <dbReference type="PROSITE" id="PS51384"/>
    </source>
</evidence>
<dbReference type="InterPro" id="IPR039261">
    <property type="entry name" value="FNR_nucleotide-bd"/>
</dbReference>
<protein>
    <recommendedName>
        <fullName evidence="10">NADH-cytochrome b5 reductase</fullName>
        <ecNumber evidence="10">1.6.2.2</ecNumber>
    </recommendedName>
</protein>
<dbReference type="GeneID" id="38117141"/>
<keyword evidence="4 9" id="KW-0285">Flavoprotein</keyword>
<dbReference type="InterPro" id="IPR008333">
    <property type="entry name" value="Cbr1-like_FAD-bd_dom"/>
</dbReference>
<dbReference type="InterPro" id="IPR001709">
    <property type="entry name" value="Flavoprot_Pyr_Nucl_cyt_Rdtase"/>
</dbReference>
<dbReference type="InterPro" id="IPR017927">
    <property type="entry name" value="FAD-bd_FR_type"/>
</dbReference>
<feature type="domain" description="FAD-binding FR-type" evidence="11">
    <location>
        <begin position="52"/>
        <end position="158"/>
    </location>
</feature>
<dbReference type="OrthoDB" id="432685at2759"/>
<dbReference type="Gene3D" id="2.40.30.10">
    <property type="entry name" value="Translation factors"/>
    <property type="match status" value="1"/>
</dbReference>
<comment type="similarity">
    <text evidence="3 10">Belongs to the flavoprotein pyridine nucleotide cytochrome reductase family.</text>
</comment>
<feature type="binding site" evidence="9">
    <location>
        <position position="132"/>
    </location>
    <ligand>
        <name>FAD</name>
        <dbReference type="ChEBI" id="CHEBI:57692"/>
    </ligand>
</feature>
<dbReference type="Pfam" id="PF00970">
    <property type="entry name" value="FAD_binding_6"/>
    <property type="match status" value="1"/>
</dbReference>
<comment type="caution">
    <text evidence="12">The sequence shown here is derived from an EMBL/GenBank/DDBJ whole genome shotgun (WGS) entry which is preliminary data.</text>
</comment>
<dbReference type="PRINTS" id="PR00371">
    <property type="entry name" value="FPNCR"/>
</dbReference>
<dbReference type="PANTHER" id="PTHR19370">
    <property type="entry name" value="NADH-CYTOCHROME B5 REDUCTASE"/>
    <property type="match status" value="1"/>
</dbReference>
<dbReference type="PROSITE" id="PS51384">
    <property type="entry name" value="FAD_FR"/>
    <property type="match status" value="1"/>
</dbReference>
<comment type="catalytic activity">
    <reaction evidence="10">
        <text>2 Fe(III)-[cytochrome b5] + NADH = 2 Fe(II)-[cytochrome b5] + NAD(+) + H(+)</text>
        <dbReference type="Rhea" id="RHEA:46680"/>
        <dbReference type="Rhea" id="RHEA-COMP:10438"/>
        <dbReference type="Rhea" id="RHEA-COMP:10439"/>
        <dbReference type="ChEBI" id="CHEBI:15378"/>
        <dbReference type="ChEBI" id="CHEBI:29033"/>
        <dbReference type="ChEBI" id="CHEBI:29034"/>
        <dbReference type="ChEBI" id="CHEBI:57540"/>
        <dbReference type="ChEBI" id="CHEBI:57945"/>
        <dbReference type="EC" id="1.6.2.2"/>
    </reaction>
</comment>
<dbReference type="Gene3D" id="3.40.50.80">
    <property type="entry name" value="Nucleotide-binding domain of ferredoxin-NADP reductase (FNR) module"/>
    <property type="match status" value="1"/>
</dbReference>
<keyword evidence="7 10" id="KW-0520">NAD</keyword>
<dbReference type="InterPro" id="IPR001433">
    <property type="entry name" value="OxRdtase_FAD/NAD-bd"/>
</dbReference>
<feature type="binding site" evidence="9">
    <location>
        <position position="126"/>
    </location>
    <ligand>
        <name>FAD</name>
        <dbReference type="ChEBI" id="CHEBI:57692"/>
    </ligand>
</feature>
<keyword evidence="5 9" id="KW-0274">FAD</keyword>
<comment type="subcellular location">
    <subcellularLocation>
        <location evidence="2">Mitochondrion outer membrane</location>
        <topology evidence="2">Single-pass membrane protein</topology>
    </subcellularLocation>
</comment>
<dbReference type="EC" id="1.6.2.2" evidence="10"/>
<evidence type="ECO:0000313" key="13">
    <source>
        <dbReference type="Proteomes" id="UP000256690"/>
    </source>
</evidence>
<dbReference type="PANTHER" id="PTHR19370:SF101">
    <property type="entry name" value="NADH-CYTOCHROME B5 REDUCTASE"/>
    <property type="match status" value="1"/>
</dbReference>
<evidence type="ECO:0000256" key="7">
    <source>
        <dbReference type="ARBA" id="ARBA00023027"/>
    </source>
</evidence>
<feature type="binding site" evidence="9">
    <location>
        <position position="175"/>
    </location>
    <ligand>
        <name>FAD</name>
        <dbReference type="ChEBI" id="CHEBI:57692"/>
    </ligand>
</feature>
<evidence type="ECO:0000256" key="3">
    <source>
        <dbReference type="ARBA" id="ARBA00006105"/>
    </source>
</evidence>
<dbReference type="CDD" id="cd06183">
    <property type="entry name" value="cyt_b5_reduct_like"/>
    <property type="match status" value="1"/>
</dbReference>
<feature type="binding site" evidence="9">
    <location>
        <position position="107"/>
    </location>
    <ligand>
        <name>FAD</name>
        <dbReference type="ChEBI" id="CHEBI:57692"/>
    </ligand>
</feature>
<evidence type="ECO:0000256" key="1">
    <source>
        <dbReference type="ARBA" id="ARBA00001974"/>
    </source>
</evidence>
<feature type="binding site" evidence="9">
    <location>
        <position position="124"/>
    </location>
    <ligand>
        <name>FAD</name>
        <dbReference type="ChEBI" id="CHEBI:57692"/>
    </ligand>
</feature>
<comment type="cofactor">
    <cofactor evidence="1 9 10">
        <name>FAD</name>
        <dbReference type="ChEBI" id="CHEBI:57692"/>
    </cofactor>
</comment>
<feature type="binding site" evidence="9">
    <location>
        <position position="134"/>
    </location>
    <ligand>
        <name>FAD</name>
        <dbReference type="ChEBI" id="CHEBI:57692"/>
    </ligand>
</feature>
<organism evidence="12 13">
    <name type="scientific">Aspergillus mulundensis</name>
    <dbReference type="NCBI Taxonomy" id="1810919"/>
    <lineage>
        <taxon>Eukaryota</taxon>
        <taxon>Fungi</taxon>
        <taxon>Dikarya</taxon>
        <taxon>Ascomycota</taxon>
        <taxon>Pezizomycotina</taxon>
        <taxon>Eurotiomycetes</taxon>
        <taxon>Eurotiomycetidae</taxon>
        <taxon>Eurotiales</taxon>
        <taxon>Aspergillaceae</taxon>
        <taxon>Aspergillus</taxon>
        <taxon>Aspergillus subgen. Nidulantes</taxon>
    </lineage>
</organism>
<evidence type="ECO:0000256" key="6">
    <source>
        <dbReference type="ARBA" id="ARBA00023002"/>
    </source>
</evidence>
<reference evidence="12 13" key="1">
    <citation type="journal article" date="2018" name="IMA Fungus">
        <title>IMA Genome-F 9: Draft genome sequence of Annulohypoxylon stygium, Aspergillus mulundensis, Berkeleyomyces basicola (syn. Thielaviopsis basicola), Ceratocystis smalleyi, two Cercospora beticola strains, Coleophoma cylindrospora, Fusarium fracticaudum, Phialophora cf. hyalina, and Morchella septimelata.</title>
        <authorList>
            <person name="Wingfield B.D."/>
            <person name="Bills G.F."/>
            <person name="Dong Y."/>
            <person name="Huang W."/>
            <person name="Nel W.J."/>
            <person name="Swalarsk-Parry B.S."/>
            <person name="Vaghefi N."/>
            <person name="Wilken P.M."/>
            <person name="An Z."/>
            <person name="de Beer Z.W."/>
            <person name="De Vos L."/>
            <person name="Chen L."/>
            <person name="Duong T.A."/>
            <person name="Gao Y."/>
            <person name="Hammerbacher A."/>
            <person name="Kikkert J.R."/>
            <person name="Li Y."/>
            <person name="Li H."/>
            <person name="Li K."/>
            <person name="Li Q."/>
            <person name="Liu X."/>
            <person name="Ma X."/>
            <person name="Naidoo K."/>
            <person name="Pethybridge S.J."/>
            <person name="Sun J."/>
            <person name="Steenkamp E.T."/>
            <person name="van der Nest M.A."/>
            <person name="van Wyk S."/>
            <person name="Wingfield M.J."/>
            <person name="Xiong C."/>
            <person name="Yue Q."/>
            <person name="Zhang X."/>
        </authorList>
    </citation>
    <scope>NUCLEOTIDE SEQUENCE [LARGE SCALE GENOMIC DNA]</scope>
    <source>
        <strain evidence="12 13">DSM 5745</strain>
    </source>
</reference>
<dbReference type="SUPFAM" id="SSF52343">
    <property type="entry name" value="Ferredoxin reductase-like, C-terminal NADP-linked domain"/>
    <property type="match status" value="1"/>
</dbReference>
<evidence type="ECO:0000256" key="8">
    <source>
        <dbReference type="ARBA" id="ARBA00023136"/>
    </source>
</evidence>
<feature type="binding site" evidence="9">
    <location>
        <position position="109"/>
    </location>
    <ligand>
        <name>FAD</name>
        <dbReference type="ChEBI" id="CHEBI:57692"/>
    </ligand>
</feature>
<dbReference type="RefSeq" id="XP_026603091.1">
    <property type="nucleotide sequence ID" value="XM_026748787.1"/>
</dbReference>
<dbReference type="FunFam" id="3.40.50.80:FF:000009">
    <property type="entry name" value="NADH-cytochrome b5 reductase"/>
    <property type="match status" value="1"/>
</dbReference>
<dbReference type="SUPFAM" id="SSF63380">
    <property type="entry name" value="Riboflavin synthase domain-like"/>
    <property type="match status" value="1"/>
</dbReference>
<dbReference type="GO" id="GO:0090524">
    <property type="term" value="F:cytochrome-b5 reductase activity, acting on NADH"/>
    <property type="evidence" value="ECO:0007669"/>
    <property type="project" value="UniProtKB-EC"/>
</dbReference>
<accession>A0A3D8RRU3</accession>
<dbReference type="InterPro" id="IPR001834">
    <property type="entry name" value="CBR-like"/>
</dbReference>
<sequence>MANLVNRPLAAKALAVLAVGGIGTYAASKIFIKEAFAQSPDLELKKVFGRGPALKYLRLHSSESVNHNTKRLRFELPGGERSVSGLGLTSALLTFSKPEGSWLPVVRPYTPVSKLDEPGFVDLLVKRYPDGKASTHLHGLKPGDNLFILASLPGFKWTPNKFSRVYLIAGGAGITPIYQLAQGILDNPADSTKVTVVFGVNTEEDLLLREEFDAYKRAHPDRLDVHYTVSRPGSDFKPDQELRSGYVIKDVLAEVMRGPEEANTKVFVCGPPAMETSLVGGGFGKQKGILGELGYSKDRIHRF</sequence>
<dbReference type="EMBL" id="PVWQ01000007">
    <property type="protein sequence ID" value="RDW76779.1"/>
    <property type="molecule type" value="Genomic_DNA"/>
</dbReference>
<gene>
    <name evidence="12" type="ORF">DSM5745_06771</name>
</gene>
<dbReference type="STRING" id="1810919.A0A3D8RRU3"/>
<dbReference type="Pfam" id="PF00175">
    <property type="entry name" value="NAD_binding_1"/>
    <property type="match status" value="1"/>
</dbReference>
<evidence type="ECO:0000313" key="12">
    <source>
        <dbReference type="EMBL" id="RDW76779.1"/>
    </source>
</evidence>
<dbReference type="AlphaFoldDB" id="A0A3D8RRU3"/>
<keyword evidence="13" id="KW-1185">Reference proteome</keyword>
<evidence type="ECO:0000256" key="4">
    <source>
        <dbReference type="ARBA" id="ARBA00022630"/>
    </source>
</evidence>
<evidence type="ECO:0000256" key="5">
    <source>
        <dbReference type="ARBA" id="ARBA00022827"/>
    </source>
</evidence>
<proteinExistence type="inferred from homology"/>
<keyword evidence="6 10" id="KW-0560">Oxidoreductase</keyword>
<dbReference type="GO" id="GO:0005741">
    <property type="term" value="C:mitochondrial outer membrane"/>
    <property type="evidence" value="ECO:0007669"/>
    <property type="project" value="UniProtKB-SubCell"/>
</dbReference>
<evidence type="ECO:0000256" key="2">
    <source>
        <dbReference type="ARBA" id="ARBA00004572"/>
    </source>
</evidence>
<evidence type="ECO:0000256" key="10">
    <source>
        <dbReference type="RuleBase" id="RU361226"/>
    </source>
</evidence>